<evidence type="ECO:0000313" key="1">
    <source>
        <dbReference type="EMBL" id="ETP18694.1"/>
    </source>
</evidence>
<dbReference type="AlphaFoldDB" id="W2X9X0"/>
<dbReference type="Gene3D" id="3.40.50.720">
    <property type="entry name" value="NAD(P)-binding Rossmann-like Domain"/>
    <property type="match status" value="1"/>
</dbReference>
<name>W2X9X0_PHYNI</name>
<dbReference type="PANTHER" id="PTHR11695:SF294">
    <property type="entry name" value="RETICULON-4-INTERACTING PROTEIN 1, MITOCHONDRIAL"/>
    <property type="match status" value="1"/>
</dbReference>
<gene>
    <name evidence="1" type="ORF">F441_07114</name>
</gene>
<dbReference type="SUPFAM" id="SSF51735">
    <property type="entry name" value="NAD(P)-binding Rossmann-fold domains"/>
    <property type="match status" value="1"/>
</dbReference>
<proteinExistence type="predicted"/>
<dbReference type="Proteomes" id="UP000018958">
    <property type="component" value="Unassembled WGS sequence"/>
</dbReference>
<dbReference type="InterPro" id="IPR050700">
    <property type="entry name" value="YIM1/Zinc_Alcohol_DH_Fams"/>
</dbReference>
<dbReference type="InterPro" id="IPR036291">
    <property type="entry name" value="NAD(P)-bd_dom_sf"/>
</dbReference>
<evidence type="ECO:0000313" key="2">
    <source>
        <dbReference type="Proteomes" id="UP000018958"/>
    </source>
</evidence>
<comment type="caution">
    <text evidence="1">The sequence shown here is derived from an EMBL/GenBank/DDBJ whole genome shotgun (WGS) entry which is preliminary data.</text>
</comment>
<accession>W2X9X0</accession>
<organism evidence="1 2">
    <name type="scientific">Phytophthora nicotianae CJ01A1</name>
    <dbReference type="NCBI Taxonomy" id="1317063"/>
    <lineage>
        <taxon>Eukaryota</taxon>
        <taxon>Sar</taxon>
        <taxon>Stramenopiles</taxon>
        <taxon>Oomycota</taxon>
        <taxon>Peronosporomycetes</taxon>
        <taxon>Peronosporales</taxon>
        <taxon>Peronosporaceae</taxon>
        <taxon>Phytophthora</taxon>
    </lineage>
</organism>
<dbReference type="EMBL" id="ANIX01001412">
    <property type="protein sequence ID" value="ETP18694.1"/>
    <property type="molecule type" value="Genomic_DNA"/>
</dbReference>
<reference evidence="1 2" key="1">
    <citation type="submission" date="2013-11" db="EMBL/GenBank/DDBJ databases">
        <title>The Genome Sequence of Phytophthora parasitica CJ01A1.</title>
        <authorList>
            <consortium name="The Broad Institute Genomics Platform"/>
            <person name="Russ C."/>
            <person name="Tyler B."/>
            <person name="Panabieres F."/>
            <person name="Shan W."/>
            <person name="Tripathy S."/>
            <person name="Grunwald N."/>
            <person name="Machado M."/>
            <person name="Johnson C.S."/>
            <person name="Walker B."/>
            <person name="Young S.K."/>
            <person name="Zeng Q."/>
            <person name="Gargeya S."/>
            <person name="Fitzgerald M."/>
            <person name="Haas B."/>
            <person name="Abouelleil A."/>
            <person name="Allen A.W."/>
            <person name="Alvarado L."/>
            <person name="Arachchi H.M."/>
            <person name="Berlin A.M."/>
            <person name="Chapman S.B."/>
            <person name="Gainer-Dewar J."/>
            <person name="Goldberg J."/>
            <person name="Griggs A."/>
            <person name="Gujja S."/>
            <person name="Hansen M."/>
            <person name="Howarth C."/>
            <person name="Imamovic A."/>
            <person name="Ireland A."/>
            <person name="Larimer J."/>
            <person name="McCowan C."/>
            <person name="Murphy C."/>
            <person name="Pearson M."/>
            <person name="Poon T.W."/>
            <person name="Priest M."/>
            <person name="Roberts A."/>
            <person name="Saif S."/>
            <person name="Shea T."/>
            <person name="Sisk P."/>
            <person name="Sykes S."/>
            <person name="Wortman J."/>
            <person name="Nusbaum C."/>
            <person name="Birren B."/>
        </authorList>
    </citation>
    <scope>NUCLEOTIDE SEQUENCE [LARGE SCALE GENOMIC DNA]</scope>
    <source>
        <strain evidence="1 2">CJ01A1</strain>
    </source>
</reference>
<evidence type="ECO:0008006" key="3">
    <source>
        <dbReference type="Google" id="ProtNLM"/>
    </source>
</evidence>
<sequence length="172" mass="19416">MVRHAKLQKSDIMFILGESSCVGMFAVQFVHAMGVCVVATTSSRNVELVTSPKSLTTPKTKMGRCFIAALHRCCDMEPSVWNDDAQLILKKIRVVLSRFFRWQSPKKESEFGAQLVGEVYNTDPSAEKFDTITKYIENGNVKPLSTRVYPFEKVLDANAKLNTYRTSWNALL</sequence>
<protein>
    <recommendedName>
        <fullName evidence="3">Alcohol dehydrogenase-like C-terminal domain-containing protein</fullName>
    </recommendedName>
</protein>
<dbReference type="Gene3D" id="3.90.180.10">
    <property type="entry name" value="Medium-chain alcohol dehydrogenases, catalytic domain"/>
    <property type="match status" value="1"/>
</dbReference>
<dbReference type="PANTHER" id="PTHR11695">
    <property type="entry name" value="ALCOHOL DEHYDROGENASE RELATED"/>
    <property type="match status" value="1"/>
</dbReference>